<proteinExistence type="predicted"/>
<protein>
    <submittedName>
        <fullName evidence="2">Ubiquitin carboxyl-terminal hydrolase 43</fullName>
    </submittedName>
</protein>
<gene>
    <name evidence="2" type="primary">USP43</name>
    <name evidence="2" type="ORF">L345_00013</name>
</gene>
<name>V8PJF4_OPHHA</name>
<organism evidence="2 3">
    <name type="scientific">Ophiophagus hannah</name>
    <name type="common">King cobra</name>
    <name type="synonym">Naja hannah</name>
    <dbReference type="NCBI Taxonomy" id="8665"/>
    <lineage>
        <taxon>Eukaryota</taxon>
        <taxon>Metazoa</taxon>
        <taxon>Chordata</taxon>
        <taxon>Craniata</taxon>
        <taxon>Vertebrata</taxon>
        <taxon>Euteleostomi</taxon>
        <taxon>Lepidosauria</taxon>
        <taxon>Squamata</taxon>
        <taxon>Bifurcata</taxon>
        <taxon>Unidentata</taxon>
        <taxon>Episquamata</taxon>
        <taxon>Toxicofera</taxon>
        <taxon>Serpentes</taxon>
        <taxon>Colubroidea</taxon>
        <taxon>Elapidae</taxon>
        <taxon>Elapinae</taxon>
        <taxon>Ophiophagus</taxon>
    </lineage>
</organism>
<sequence>MAKSFCRPPSGQEESSTSGSAQATVQPPKGQSFVQNHFQAQYRLLIARAFHCYVLSSVAGELQLNQVSPWSCPSENQE</sequence>
<comment type="caution">
    <text evidence="2">The sequence shown here is derived from an EMBL/GenBank/DDBJ whole genome shotgun (WGS) entry which is preliminary data.</text>
</comment>
<reference evidence="2 3" key="1">
    <citation type="journal article" date="2013" name="Proc. Natl. Acad. Sci. U.S.A.">
        <title>The king cobra genome reveals dynamic gene evolution and adaptation in the snake venom system.</title>
        <authorList>
            <person name="Vonk F.J."/>
            <person name="Casewell N.R."/>
            <person name="Henkel C.V."/>
            <person name="Heimberg A.M."/>
            <person name="Jansen H.J."/>
            <person name="McCleary R.J."/>
            <person name="Kerkkamp H.M."/>
            <person name="Vos R.A."/>
            <person name="Guerreiro I."/>
            <person name="Calvete J.J."/>
            <person name="Wuster W."/>
            <person name="Woods A.E."/>
            <person name="Logan J.M."/>
            <person name="Harrison R.A."/>
            <person name="Castoe T.A."/>
            <person name="de Koning A.P."/>
            <person name="Pollock D.D."/>
            <person name="Yandell M."/>
            <person name="Calderon D."/>
            <person name="Renjifo C."/>
            <person name="Currier R.B."/>
            <person name="Salgado D."/>
            <person name="Pla D."/>
            <person name="Sanz L."/>
            <person name="Hyder A.S."/>
            <person name="Ribeiro J.M."/>
            <person name="Arntzen J.W."/>
            <person name="van den Thillart G.E."/>
            <person name="Boetzer M."/>
            <person name="Pirovano W."/>
            <person name="Dirks R.P."/>
            <person name="Spaink H.P."/>
            <person name="Duboule D."/>
            <person name="McGlinn E."/>
            <person name="Kini R.M."/>
            <person name="Richardson M.K."/>
        </authorList>
    </citation>
    <scope>NUCLEOTIDE SEQUENCE</scope>
    <source>
        <tissue evidence="2">Blood</tissue>
    </source>
</reference>
<keyword evidence="3" id="KW-1185">Reference proteome</keyword>
<feature type="non-terminal residue" evidence="2">
    <location>
        <position position="1"/>
    </location>
</feature>
<evidence type="ECO:0000256" key="1">
    <source>
        <dbReference type="SAM" id="MobiDB-lite"/>
    </source>
</evidence>
<feature type="region of interest" description="Disordered" evidence="1">
    <location>
        <begin position="1"/>
        <end position="30"/>
    </location>
</feature>
<evidence type="ECO:0000313" key="2">
    <source>
        <dbReference type="EMBL" id="ETE74153.1"/>
    </source>
</evidence>
<keyword evidence="2" id="KW-0378">Hydrolase</keyword>
<evidence type="ECO:0000313" key="3">
    <source>
        <dbReference type="Proteomes" id="UP000018936"/>
    </source>
</evidence>
<accession>V8PJF4</accession>
<dbReference type="AlphaFoldDB" id="V8PJF4"/>
<dbReference type="Proteomes" id="UP000018936">
    <property type="component" value="Unassembled WGS sequence"/>
</dbReference>
<dbReference type="GO" id="GO:0016787">
    <property type="term" value="F:hydrolase activity"/>
    <property type="evidence" value="ECO:0007669"/>
    <property type="project" value="UniProtKB-KW"/>
</dbReference>
<feature type="compositionally biased region" description="Polar residues" evidence="1">
    <location>
        <begin position="12"/>
        <end position="25"/>
    </location>
</feature>
<dbReference type="EMBL" id="AZIM01000001">
    <property type="protein sequence ID" value="ETE74153.1"/>
    <property type="molecule type" value="Genomic_DNA"/>
</dbReference>